<dbReference type="EMBL" id="MU005580">
    <property type="protein sequence ID" value="KAF2684981.1"/>
    <property type="molecule type" value="Genomic_DNA"/>
</dbReference>
<dbReference type="Proteomes" id="UP000799291">
    <property type="component" value="Unassembled WGS sequence"/>
</dbReference>
<evidence type="ECO:0000313" key="1">
    <source>
        <dbReference type="EMBL" id="KAF2684981.1"/>
    </source>
</evidence>
<reference evidence="1" key="1">
    <citation type="journal article" date="2020" name="Stud. Mycol.">
        <title>101 Dothideomycetes genomes: a test case for predicting lifestyles and emergence of pathogens.</title>
        <authorList>
            <person name="Haridas S."/>
            <person name="Albert R."/>
            <person name="Binder M."/>
            <person name="Bloem J."/>
            <person name="Labutti K."/>
            <person name="Salamov A."/>
            <person name="Andreopoulos B."/>
            <person name="Baker S."/>
            <person name="Barry K."/>
            <person name="Bills G."/>
            <person name="Bluhm B."/>
            <person name="Cannon C."/>
            <person name="Castanera R."/>
            <person name="Culley D."/>
            <person name="Daum C."/>
            <person name="Ezra D."/>
            <person name="Gonzalez J."/>
            <person name="Henrissat B."/>
            <person name="Kuo A."/>
            <person name="Liang C."/>
            <person name="Lipzen A."/>
            <person name="Lutzoni F."/>
            <person name="Magnuson J."/>
            <person name="Mondo S."/>
            <person name="Nolan M."/>
            <person name="Ohm R."/>
            <person name="Pangilinan J."/>
            <person name="Park H.-J."/>
            <person name="Ramirez L."/>
            <person name="Alfaro M."/>
            <person name="Sun H."/>
            <person name="Tritt A."/>
            <person name="Yoshinaga Y."/>
            <person name="Zwiers L.-H."/>
            <person name="Turgeon B."/>
            <person name="Goodwin S."/>
            <person name="Spatafora J."/>
            <person name="Crous P."/>
            <person name="Grigoriev I."/>
        </authorList>
    </citation>
    <scope>NUCLEOTIDE SEQUENCE</scope>
    <source>
        <strain evidence="1">CBS 122367</strain>
    </source>
</reference>
<protein>
    <submittedName>
        <fullName evidence="1">Uncharacterized protein</fullName>
    </submittedName>
</protein>
<keyword evidence="2" id="KW-1185">Reference proteome</keyword>
<evidence type="ECO:0000313" key="2">
    <source>
        <dbReference type="Proteomes" id="UP000799291"/>
    </source>
</evidence>
<name>A0A6G1J450_9PLEO</name>
<proteinExistence type="predicted"/>
<accession>A0A6G1J450</accession>
<dbReference type="OrthoDB" id="2157530at2759"/>
<organism evidence="1 2">
    <name type="scientific">Lentithecium fluviatile CBS 122367</name>
    <dbReference type="NCBI Taxonomy" id="1168545"/>
    <lineage>
        <taxon>Eukaryota</taxon>
        <taxon>Fungi</taxon>
        <taxon>Dikarya</taxon>
        <taxon>Ascomycota</taxon>
        <taxon>Pezizomycotina</taxon>
        <taxon>Dothideomycetes</taxon>
        <taxon>Pleosporomycetidae</taxon>
        <taxon>Pleosporales</taxon>
        <taxon>Massarineae</taxon>
        <taxon>Lentitheciaceae</taxon>
        <taxon>Lentithecium</taxon>
    </lineage>
</organism>
<dbReference type="AlphaFoldDB" id="A0A6G1J450"/>
<gene>
    <name evidence="1" type="ORF">K458DRAFT_451069</name>
</gene>
<sequence length="199" mass="22984">MQVVSLARKALVTCGSVSLDFDTFCEKTIVFDSWRIDLSLYNVRMRHPAIGNNRRQLWRLMRDFYFAQSSRTIEKVYGFLRLVEESGGGPPIAEVVGVNYEKTVLEVFWDAAFECGAPWIHYSDTLKYIGIMVSPTKRDIPKHIAELGDYVKSCWTSIRHIMFTEIVLRVFEAARIFVKENAIALNDWCRTLDILFKDG</sequence>